<name>A0ABY5PEN6_9ACTN</name>
<evidence type="ECO:0000256" key="1">
    <source>
        <dbReference type="SAM" id="MobiDB-lite"/>
    </source>
</evidence>
<dbReference type="RefSeq" id="WP_353863635.1">
    <property type="nucleotide sequence ID" value="NZ_CP088295.1"/>
</dbReference>
<evidence type="ECO:0000313" key="2">
    <source>
        <dbReference type="EMBL" id="UUY03124.1"/>
    </source>
</evidence>
<evidence type="ECO:0008006" key="4">
    <source>
        <dbReference type="Google" id="ProtNLM"/>
    </source>
</evidence>
<proteinExistence type="predicted"/>
<dbReference type="Proteomes" id="UP001058860">
    <property type="component" value="Chromosome"/>
</dbReference>
<gene>
    <name evidence="2" type="ORF">LRS13_20980</name>
</gene>
<feature type="region of interest" description="Disordered" evidence="1">
    <location>
        <begin position="1"/>
        <end position="28"/>
    </location>
</feature>
<evidence type="ECO:0000313" key="3">
    <source>
        <dbReference type="Proteomes" id="UP001058860"/>
    </source>
</evidence>
<reference evidence="3" key="1">
    <citation type="submission" date="2021-11" db="EMBL/GenBank/DDBJ databases">
        <title>Cultivation dependent microbiological survey of springs from the worlds oldest radium mine currently devoted to the extraction of radon-saturated water.</title>
        <authorList>
            <person name="Kapinusova G."/>
            <person name="Smrhova T."/>
            <person name="Strejcek M."/>
            <person name="Suman J."/>
            <person name="Jani K."/>
            <person name="Pajer P."/>
            <person name="Uhlik O."/>
        </authorList>
    </citation>
    <scope>NUCLEOTIDE SEQUENCE [LARGE SCALE GENOMIC DNA]</scope>
    <source>
        <strain evidence="3">J379</strain>
    </source>
</reference>
<accession>A0ABY5PEN6</accession>
<dbReference type="EMBL" id="CP088295">
    <property type="protein sequence ID" value="UUY03124.1"/>
    <property type="molecule type" value="Genomic_DNA"/>
</dbReference>
<protein>
    <recommendedName>
        <fullName evidence="4">Gamma-glutamylcyclotransferase</fullName>
    </recommendedName>
</protein>
<sequence length="227" mass="24137">MRDDAQLSRVYGYPYPADDDDAPPDRPPAVLPPGCQPVLAFGANASRAVLRAKLGEHGAATVSLAAHVQGVDTVYSAHVSPYGAIPATLHPSPGTVLTARLLLVDVGLLARLDATEPNYTREPFDGEVRIDGLGPITAHAYRSRHGPLRLGGAPIAVRSVPAAGRALRALGQREVHAAVRDLLEPDVDLDTFVLAGVRDQAVRSSRTDRLRCLAGWPSSEGDVRLER</sequence>
<keyword evidence="3" id="KW-1185">Reference proteome</keyword>
<organism evidence="2 3">
    <name type="scientific">Svornostia abyssi</name>
    <dbReference type="NCBI Taxonomy" id="2898438"/>
    <lineage>
        <taxon>Bacteria</taxon>
        <taxon>Bacillati</taxon>
        <taxon>Actinomycetota</taxon>
        <taxon>Thermoleophilia</taxon>
        <taxon>Solirubrobacterales</taxon>
        <taxon>Baekduiaceae</taxon>
        <taxon>Svornostia</taxon>
    </lineage>
</organism>